<organism evidence="1 2">
    <name type="scientific">Neolewinella agarilytica</name>
    <dbReference type="NCBI Taxonomy" id="478744"/>
    <lineage>
        <taxon>Bacteria</taxon>
        <taxon>Pseudomonadati</taxon>
        <taxon>Bacteroidota</taxon>
        <taxon>Saprospiria</taxon>
        <taxon>Saprospirales</taxon>
        <taxon>Lewinellaceae</taxon>
        <taxon>Neolewinella</taxon>
    </lineage>
</organism>
<keyword evidence="2" id="KW-1185">Reference proteome</keyword>
<evidence type="ECO:0000313" key="1">
    <source>
        <dbReference type="EMBL" id="SEQ64253.1"/>
    </source>
</evidence>
<reference evidence="2" key="1">
    <citation type="submission" date="2016-10" db="EMBL/GenBank/DDBJ databases">
        <authorList>
            <person name="Varghese N."/>
            <person name="Submissions S."/>
        </authorList>
    </citation>
    <scope>NUCLEOTIDE SEQUENCE [LARGE SCALE GENOMIC DNA]</scope>
    <source>
        <strain evidence="2">DSM 24740</strain>
    </source>
</reference>
<dbReference type="InParanoid" id="A0A1H9HPL4"/>
<dbReference type="STRING" id="478744.SAMN05444359_11340"/>
<dbReference type="Proteomes" id="UP000199021">
    <property type="component" value="Unassembled WGS sequence"/>
</dbReference>
<name>A0A1H9HPL4_9BACT</name>
<accession>A0A1H9HPL4</accession>
<protein>
    <submittedName>
        <fullName evidence="1">Uncharacterized protein</fullName>
    </submittedName>
</protein>
<gene>
    <name evidence="1" type="ORF">SAMN05444359_11340</name>
</gene>
<evidence type="ECO:0000313" key="2">
    <source>
        <dbReference type="Proteomes" id="UP000199021"/>
    </source>
</evidence>
<dbReference type="EMBL" id="FOFB01000013">
    <property type="protein sequence ID" value="SEQ64253.1"/>
    <property type="molecule type" value="Genomic_DNA"/>
</dbReference>
<proteinExistence type="predicted"/>
<sequence length="80" mass="9274">MIELSAVIILKPFYSIILPRSSNVSLLRHEYESGRVALVSMLSYLRNTYRIRFGEELSIETGTTERERLAMYGRELSGCW</sequence>
<dbReference type="AlphaFoldDB" id="A0A1H9HPL4"/>